<evidence type="ECO:0000313" key="2">
    <source>
        <dbReference type="Proteomes" id="UP000263517"/>
    </source>
</evidence>
<comment type="caution">
    <text evidence="1">The sequence shown here is derived from an EMBL/GenBank/DDBJ whole genome shotgun (WGS) entry which is preliminary data.</text>
</comment>
<gene>
    <name evidence="1" type="ORF">DCW74_05350</name>
</gene>
<dbReference type="EMBL" id="DNAN01000183">
    <property type="protein sequence ID" value="HAW75149.1"/>
    <property type="molecule type" value="Genomic_DNA"/>
</dbReference>
<name>A0A350P1I2_9ALTE</name>
<dbReference type="SUPFAM" id="SSF48452">
    <property type="entry name" value="TPR-like"/>
    <property type="match status" value="1"/>
</dbReference>
<dbReference type="AlphaFoldDB" id="A0A350P1I2"/>
<dbReference type="Gene3D" id="1.25.40.10">
    <property type="entry name" value="Tetratricopeptide repeat domain"/>
    <property type="match status" value="1"/>
</dbReference>
<dbReference type="InterPro" id="IPR011990">
    <property type="entry name" value="TPR-like_helical_dom_sf"/>
</dbReference>
<proteinExistence type="predicted"/>
<sequence>YGWARTINDQPEASLPLLREASVRNATSLSLQYHLAYTLVELENDSEAKRILRRLVKLSAPFEQREQANALLSRIEQAR</sequence>
<reference evidence="1 2" key="1">
    <citation type="journal article" date="2018" name="Nat. Biotechnol.">
        <title>A standardized bacterial taxonomy based on genome phylogeny substantially revises the tree of life.</title>
        <authorList>
            <person name="Parks D.H."/>
            <person name="Chuvochina M."/>
            <person name="Waite D.W."/>
            <person name="Rinke C."/>
            <person name="Skarshewski A."/>
            <person name="Chaumeil P.A."/>
            <person name="Hugenholtz P."/>
        </authorList>
    </citation>
    <scope>NUCLEOTIDE SEQUENCE [LARGE SCALE GENOMIC DNA]</scope>
    <source>
        <strain evidence="1">UBA11978</strain>
    </source>
</reference>
<dbReference type="Proteomes" id="UP000263517">
    <property type="component" value="Unassembled WGS sequence"/>
</dbReference>
<protein>
    <submittedName>
        <fullName evidence="1">Uncharacterized protein</fullName>
    </submittedName>
</protein>
<evidence type="ECO:0000313" key="1">
    <source>
        <dbReference type="EMBL" id="HAW75149.1"/>
    </source>
</evidence>
<feature type="non-terminal residue" evidence="1">
    <location>
        <position position="1"/>
    </location>
</feature>
<organism evidence="1 2">
    <name type="scientific">Alteromonas australica</name>
    <dbReference type="NCBI Taxonomy" id="589873"/>
    <lineage>
        <taxon>Bacteria</taxon>
        <taxon>Pseudomonadati</taxon>
        <taxon>Pseudomonadota</taxon>
        <taxon>Gammaproteobacteria</taxon>
        <taxon>Alteromonadales</taxon>
        <taxon>Alteromonadaceae</taxon>
        <taxon>Alteromonas/Salinimonas group</taxon>
        <taxon>Alteromonas</taxon>
    </lineage>
</organism>
<accession>A0A350P1I2</accession>